<dbReference type="PANTHER" id="PTHR21236:SF2">
    <property type="entry name" value="PROTEIN YIPF"/>
    <property type="match status" value="1"/>
</dbReference>
<dbReference type="Proteomes" id="UP000291343">
    <property type="component" value="Unassembled WGS sequence"/>
</dbReference>
<evidence type="ECO:0000256" key="3">
    <source>
        <dbReference type="ARBA" id="ARBA00022692"/>
    </source>
</evidence>
<protein>
    <recommendedName>
        <fullName evidence="11">Protein YIPF</fullName>
    </recommendedName>
</protein>
<organism evidence="8 10">
    <name type="scientific">Laodelphax striatellus</name>
    <name type="common">Small brown planthopper</name>
    <name type="synonym">Delphax striatella</name>
    <dbReference type="NCBI Taxonomy" id="195883"/>
    <lineage>
        <taxon>Eukaryota</taxon>
        <taxon>Metazoa</taxon>
        <taxon>Ecdysozoa</taxon>
        <taxon>Arthropoda</taxon>
        <taxon>Hexapoda</taxon>
        <taxon>Insecta</taxon>
        <taxon>Pterygota</taxon>
        <taxon>Neoptera</taxon>
        <taxon>Paraneoptera</taxon>
        <taxon>Hemiptera</taxon>
        <taxon>Auchenorrhyncha</taxon>
        <taxon>Fulgoroidea</taxon>
        <taxon>Delphacidae</taxon>
        <taxon>Criomorphinae</taxon>
        <taxon>Laodelphax</taxon>
    </lineage>
</organism>
<dbReference type="PANTHER" id="PTHR21236">
    <property type="entry name" value="GOLGI MEMBRANE PROTEIN YIP1"/>
    <property type="match status" value="1"/>
</dbReference>
<evidence type="ECO:0000313" key="8">
    <source>
        <dbReference type="EMBL" id="RZF37575.1"/>
    </source>
</evidence>
<dbReference type="GO" id="GO:0006888">
    <property type="term" value="P:endoplasmic reticulum to Golgi vesicle-mediated transport"/>
    <property type="evidence" value="ECO:0007669"/>
    <property type="project" value="InterPro"/>
</dbReference>
<keyword evidence="4 7" id="KW-1133">Transmembrane helix</keyword>
<feature type="transmembrane region" description="Helical" evidence="7">
    <location>
        <begin position="234"/>
        <end position="251"/>
    </location>
</feature>
<feature type="region of interest" description="Disordered" evidence="6">
    <location>
        <begin position="1"/>
        <end position="23"/>
    </location>
</feature>
<reference evidence="8" key="2">
    <citation type="submission" date="2019-02" db="EMBL/GenBank/DDBJ databases">
        <authorList>
            <person name="Zhu J."/>
            <person name="Jiang F."/>
            <person name="Wang X."/>
            <person name="Yang P."/>
            <person name="Bao Y."/>
            <person name="Zhao W."/>
            <person name="Wang W."/>
            <person name="Lu H."/>
            <person name="Wang Q."/>
            <person name="Cui N."/>
            <person name="Li J."/>
            <person name="Chen X."/>
            <person name="Luo L."/>
            <person name="Yu J."/>
            <person name="Kang L."/>
            <person name="Cui F."/>
        </authorList>
    </citation>
    <scope>NUCLEOTIDE SEQUENCE</scope>
    <source>
        <strain evidence="8">Lst14</strain>
        <tissue evidence="8">Whole body</tissue>
    </source>
</reference>
<dbReference type="GO" id="GO:0005802">
    <property type="term" value="C:trans-Golgi network"/>
    <property type="evidence" value="ECO:0007669"/>
    <property type="project" value="TreeGrafter"/>
</dbReference>
<keyword evidence="10" id="KW-1185">Reference proteome</keyword>
<evidence type="ECO:0000313" key="9">
    <source>
        <dbReference type="EMBL" id="RZF48629.1"/>
    </source>
</evidence>
<proteinExistence type="inferred from homology"/>
<keyword evidence="5 7" id="KW-0472">Membrane</keyword>
<evidence type="ECO:0000256" key="1">
    <source>
        <dbReference type="ARBA" id="ARBA00004141"/>
    </source>
</evidence>
<evidence type="ECO:0000256" key="4">
    <source>
        <dbReference type="ARBA" id="ARBA00022989"/>
    </source>
</evidence>
<reference evidence="8 10" key="1">
    <citation type="journal article" date="2017" name="Gigascience">
        <title>Genome sequence of the small brown planthopper, Laodelphax striatellus.</title>
        <authorList>
            <person name="Zhu J."/>
            <person name="Jiang F."/>
            <person name="Wang X."/>
            <person name="Yang P."/>
            <person name="Bao Y."/>
            <person name="Zhao W."/>
            <person name="Wang W."/>
            <person name="Lu H."/>
            <person name="Wang Q."/>
            <person name="Cui N."/>
            <person name="Li J."/>
            <person name="Chen X."/>
            <person name="Luo L."/>
            <person name="Yu J."/>
            <person name="Kang L."/>
            <person name="Cui F."/>
        </authorList>
    </citation>
    <scope>NUCLEOTIDE SEQUENCE [LARGE SCALE GENOMIC DNA]</scope>
    <source>
        <strain evidence="8">Lst14</strain>
        <tissue evidence="8">Whole body</tissue>
    </source>
</reference>
<dbReference type="InParanoid" id="A0A482WVD5"/>
<comment type="subcellular location">
    <subcellularLocation>
        <location evidence="1">Membrane</location>
        <topology evidence="1">Multi-pass membrane protein</topology>
    </subcellularLocation>
</comment>
<dbReference type="GO" id="GO:0016020">
    <property type="term" value="C:membrane"/>
    <property type="evidence" value="ECO:0007669"/>
    <property type="project" value="UniProtKB-SubCell"/>
</dbReference>
<keyword evidence="3 7" id="KW-0812">Transmembrane</keyword>
<accession>A0A482WVD5</accession>
<dbReference type="AlphaFoldDB" id="A0A482WVD5"/>
<dbReference type="FunCoup" id="A0A482WVD5">
    <property type="interactions" value="2099"/>
</dbReference>
<evidence type="ECO:0000313" key="10">
    <source>
        <dbReference type="Proteomes" id="UP000291343"/>
    </source>
</evidence>
<dbReference type="InterPro" id="IPR045231">
    <property type="entry name" value="Yip1/4-like"/>
</dbReference>
<comment type="caution">
    <text evidence="8">The sequence shown here is derived from an EMBL/GenBank/DDBJ whole genome shotgun (WGS) entry which is preliminary data.</text>
</comment>
<comment type="similarity">
    <text evidence="2">Belongs to the YIP1 family.</text>
</comment>
<gene>
    <name evidence="8" type="ORF">LSTR_LSTR013996</name>
    <name evidence="9" type="ORF">LSTR_LSTR016948</name>
</gene>
<dbReference type="GO" id="GO:0048280">
    <property type="term" value="P:vesicle fusion with Golgi apparatus"/>
    <property type="evidence" value="ECO:0007669"/>
    <property type="project" value="TreeGrafter"/>
</dbReference>
<evidence type="ECO:0000256" key="7">
    <source>
        <dbReference type="SAM" id="Phobius"/>
    </source>
</evidence>
<sequence length="252" mass="27791">MSGYWNPENFRNPGVDQGPQSNFMYNNEDFTKNNLSFHETDYQSGASEFSSFNYQIPPENAQQYDYGMSDQRVEGDGIDDFADEPPLLEELGIDVEQIVRKVVSVLDPFTSTVTIGEYDLAGPLAFCIALAAFLMLSGGKANFGYVYGLAVTSCLMMYVLLRLMTTTPEITLVSVASVLGYALLPVVMLSGLGMLMTLKTFVGYIMAAIAVIWSSIAASRIFVIMSADRDQRPLIAYPCALLYSVFVLIVIF</sequence>
<evidence type="ECO:0000256" key="6">
    <source>
        <dbReference type="SAM" id="MobiDB-lite"/>
    </source>
</evidence>
<feature type="transmembrane region" description="Helical" evidence="7">
    <location>
        <begin position="173"/>
        <end position="195"/>
    </location>
</feature>
<dbReference type="EMBL" id="QKKF02001534">
    <property type="protein sequence ID" value="RZF48629.1"/>
    <property type="molecule type" value="Genomic_DNA"/>
</dbReference>
<dbReference type="EMBL" id="QKKF02023871">
    <property type="protein sequence ID" value="RZF37575.1"/>
    <property type="molecule type" value="Genomic_DNA"/>
</dbReference>
<feature type="transmembrane region" description="Helical" evidence="7">
    <location>
        <begin position="144"/>
        <end position="161"/>
    </location>
</feature>
<evidence type="ECO:0000256" key="5">
    <source>
        <dbReference type="ARBA" id="ARBA00023136"/>
    </source>
</evidence>
<name>A0A482WVD5_LAOST</name>
<feature type="transmembrane region" description="Helical" evidence="7">
    <location>
        <begin position="120"/>
        <end position="138"/>
    </location>
</feature>
<dbReference type="OrthoDB" id="440385at2759"/>
<evidence type="ECO:0008006" key="11">
    <source>
        <dbReference type="Google" id="ProtNLM"/>
    </source>
</evidence>
<evidence type="ECO:0000256" key="2">
    <source>
        <dbReference type="ARBA" id="ARBA00010596"/>
    </source>
</evidence>
<dbReference type="STRING" id="195883.A0A482WVD5"/>
<feature type="transmembrane region" description="Helical" evidence="7">
    <location>
        <begin position="201"/>
        <end position="222"/>
    </location>
</feature>